<feature type="region of interest" description="Disordered" evidence="2">
    <location>
        <begin position="522"/>
        <end position="545"/>
    </location>
</feature>
<organism evidence="4 5">
    <name type="scientific">Spodoptera exigua</name>
    <name type="common">Beet armyworm</name>
    <name type="synonym">Noctua fulgens</name>
    <dbReference type="NCBI Taxonomy" id="7107"/>
    <lineage>
        <taxon>Eukaryota</taxon>
        <taxon>Metazoa</taxon>
        <taxon>Ecdysozoa</taxon>
        <taxon>Arthropoda</taxon>
        <taxon>Hexapoda</taxon>
        <taxon>Insecta</taxon>
        <taxon>Pterygota</taxon>
        <taxon>Neoptera</taxon>
        <taxon>Endopterygota</taxon>
        <taxon>Lepidoptera</taxon>
        <taxon>Glossata</taxon>
        <taxon>Ditrysia</taxon>
        <taxon>Noctuoidea</taxon>
        <taxon>Noctuidae</taxon>
        <taxon>Amphipyrinae</taxon>
        <taxon>Spodoptera</taxon>
    </lineage>
</organism>
<dbReference type="AlphaFoldDB" id="A0A922SGF4"/>
<dbReference type="EC" id="2.7.7.49" evidence="1"/>
<dbReference type="Gene3D" id="1.10.340.70">
    <property type="match status" value="1"/>
</dbReference>
<name>A0A922SGF4_SPOEX</name>
<proteinExistence type="predicted"/>
<sequence>MKLLTDKTEIPIRDDIKSYSRITPKNDIDLANIDIRTLLDMPITPDNTGVQPDTEISQQKQTQSSQPKNTNTTTDSIPKVDDAIDRQLKQFHIRKTPGNTYRVDDRSKGKTIIKDVWIPINNTKEQIIQFLKEHTIPDRIFHCYFHNEEHFTLFCEVYKTIFSNRGPKLIRCMNRVTLIENPSEQIELIKKYHEGKTIHRGIQETYKHVHRNYHWPNMLTSIQKFINQCDSCLKSKYERNPLKLPLSLTDTPHKPMEHMFMDLYSSGGTTFLTIIDNFTKYAQAVPLTASTSVHIAEALLSIFSVIGVPTKITTDSDSKFDNETITDICALHNIHIHFTTPYNPNSNSPIERLHSTLAEIVRIKRLTDKDETINLMKYAIIAYNNTIHSATGFTPFELLYGHTESRNPMELHCPKEFYQEYATKHKQIMECTHQLINNKLASEKQQVIEKFNKNKETAQFKVGDVVYKQVAKTARNNKLEPKYLGPYTIIRIHPEQIAEIVGKHVNAKTIRVHFRLLRRPEHVSGTPSPAAQCSSSSQQQQSYSQ</sequence>
<dbReference type="GO" id="GO:0015074">
    <property type="term" value="P:DNA integration"/>
    <property type="evidence" value="ECO:0007669"/>
    <property type="project" value="InterPro"/>
</dbReference>
<reference evidence="4" key="1">
    <citation type="journal article" date="2021" name="G3 (Bethesda)">
        <title>Genome and transcriptome analysis of the beet armyworm Spodoptera exigua reveals targets for pest control. .</title>
        <authorList>
            <person name="Simon S."/>
            <person name="Breeschoten T."/>
            <person name="Jansen H.J."/>
            <person name="Dirks R.P."/>
            <person name="Schranz M.E."/>
            <person name="Ros V.I.D."/>
        </authorList>
    </citation>
    <scope>NUCLEOTIDE SEQUENCE</scope>
    <source>
        <strain evidence="4">TB_SE_WUR_2020</strain>
    </source>
</reference>
<evidence type="ECO:0000256" key="1">
    <source>
        <dbReference type="ARBA" id="ARBA00012493"/>
    </source>
</evidence>
<dbReference type="PROSITE" id="PS50994">
    <property type="entry name" value="INTEGRASE"/>
    <property type="match status" value="1"/>
</dbReference>
<accession>A0A922SGF4</accession>
<dbReference type="GO" id="GO:0003676">
    <property type="term" value="F:nucleic acid binding"/>
    <property type="evidence" value="ECO:0007669"/>
    <property type="project" value="InterPro"/>
</dbReference>
<evidence type="ECO:0000259" key="3">
    <source>
        <dbReference type="PROSITE" id="PS50994"/>
    </source>
</evidence>
<dbReference type="InterPro" id="IPR012337">
    <property type="entry name" value="RNaseH-like_sf"/>
</dbReference>
<comment type="caution">
    <text evidence="4">The sequence shown here is derived from an EMBL/GenBank/DDBJ whole genome shotgun (WGS) entry which is preliminary data.</text>
</comment>
<dbReference type="GO" id="GO:0003964">
    <property type="term" value="F:RNA-directed DNA polymerase activity"/>
    <property type="evidence" value="ECO:0007669"/>
    <property type="project" value="UniProtKB-EC"/>
</dbReference>
<feature type="domain" description="Integrase catalytic" evidence="3">
    <location>
        <begin position="251"/>
        <end position="403"/>
    </location>
</feature>
<evidence type="ECO:0000256" key="2">
    <source>
        <dbReference type="SAM" id="MobiDB-lite"/>
    </source>
</evidence>
<dbReference type="Pfam" id="PF17921">
    <property type="entry name" value="Integrase_H2C2"/>
    <property type="match status" value="1"/>
</dbReference>
<dbReference type="Pfam" id="PF00665">
    <property type="entry name" value="rve"/>
    <property type="match status" value="1"/>
</dbReference>
<feature type="region of interest" description="Disordered" evidence="2">
    <location>
        <begin position="44"/>
        <end position="79"/>
    </location>
</feature>
<gene>
    <name evidence="4" type="ORF">HF086_005840</name>
</gene>
<dbReference type="PANTHER" id="PTHR37984">
    <property type="entry name" value="PROTEIN CBG26694"/>
    <property type="match status" value="1"/>
</dbReference>
<feature type="compositionally biased region" description="Low complexity" evidence="2">
    <location>
        <begin position="57"/>
        <end position="66"/>
    </location>
</feature>
<evidence type="ECO:0000313" key="5">
    <source>
        <dbReference type="Proteomes" id="UP000814243"/>
    </source>
</evidence>
<dbReference type="InterPro" id="IPR036397">
    <property type="entry name" value="RNaseH_sf"/>
</dbReference>
<dbReference type="EMBL" id="JACEFF010000525">
    <property type="protein sequence ID" value="KAH9635988.1"/>
    <property type="molecule type" value="Genomic_DNA"/>
</dbReference>
<feature type="compositionally biased region" description="Polar residues" evidence="2">
    <location>
        <begin position="67"/>
        <end position="76"/>
    </location>
</feature>
<dbReference type="InterPro" id="IPR041588">
    <property type="entry name" value="Integrase_H2C2"/>
</dbReference>
<dbReference type="PANTHER" id="PTHR37984:SF15">
    <property type="entry name" value="INTEGRASE CATALYTIC DOMAIN-CONTAINING PROTEIN"/>
    <property type="match status" value="1"/>
</dbReference>
<protein>
    <recommendedName>
        <fullName evidence="1">RNA-directed DNA polymerase</fullName>
        <ecNumber evidence="1">2.7.7.49</ecNumber>
    </recommendedName>
</protein>
<dbReference type="Proteomes" id="UP000814243">
    <property type="component" value="Unassembled WGS sequence"/>
</dbReference>
<dbReference type="Gene3D" id="3.30.420.10">
    <property type="entry name" value="Ribonuclease H-like superfamily/Ribonuclease H"/>
    <property type="match status" value="1"/>
</dbReference>
<feature type="compositionally biased region" description="Low complexity" evidence="2">
    <location>
        <begin position="532"/>
        <end position="545"/>
    </location>
</feature>
<dbReference type="InterPro" id="IPR050951">
    <property type="entry name" value="Retrovirus_Pol_polyprotein"/>
</dbReference>
<feature type="compositionally biased region" description="Polar residues" evidence="2">
    <location>
        <begin position="45"/>
        <end position="56"/>
    </location>
</feature>
<dbReference type="SUPFAM" id="SSF53098">
    <property type="entry name" value="Ribonuclease H-like"/>
    <property type="match status" value="1"/>
</dbReference>
<evidence type="ECO:0000313" key="4">
    <source>
        <dbReference type="EMBL" id="KAH9635988.1"/>
    </source>
</evidence>
<dbReference type="InterPro" id="IPR001584">
    <property type="entry name" value="Integrase_cat-core"/>
</dbReference>